<dbReference type="InterPro" id="IPR002762">
    <property type="entry name" value="CbiX-like"/>
</dbReference>
<evidence type="ECO:0000256" key="1">
    <source>
        <dbReference type="ARBA" id="ARBA00022723"/>
    </source>
</evidence>
<evidence type="ECO:0000313" key="6">
    <source>
        <dbReference type="Proteomes" id="UP001597475"/>
    </source>
</evidence>
<dbReference type="Gene3D" id="3.30.1360.190">
    <property type="match status" value="1"/>
</dbReference>
<dbReference type="NCBIfam" id="NF002672">
    <property type="entry name" value="PRK02395.1-4"/>
    <property type="match status" value="1"/>
</dbReference>
<feature type="domain" description="DR2241 stabilising" evidence="4">
    <location>
        <begin position="251"/>
        <end position="356"/>
    </location>
</feature>
<dbReference type="RefSeq" id="WP_386842215.1">
    <property type="nucleotide sequence ID" value="NZ_JBHUMK010000007.1"/>
</dbReference>
<dbReference type="CDD" id="cd03416">
    <property type="entry name" value="CbiX_SirB_N"/>
    <property type="match status" value="1"/>
</dbReference>
<organism evidence="5 6">
    <name type="scientific">Deinococcus taklimakanensis</name>
    <dbReference type="NCBI Taxonomy" id="536443"/>
    <lineage>
        <taxon>Bacteria</taxon>
        <taxon>Thermotogati</taxon>
        <taxon>Deinococcota</taxon>
        <taxon>Deinococci</taxon>
        <taxon>Deinococcales</taxon>
        <taxon>Deinococcaceae</taxon>
        <taxon>Deinococcus</taxon>
    </lineage>
</organism>
<evidence type="ECO:0000256" key="2">
    <source>
        <dbReference type="ARBA" id="ARBA00023239"/>
    </source>
</evidence>
<proteinExistence type="predicted"/>
<dbReference type="Proteomes" id="UP001597475">
    <property type="component" value="Unassembled WGS sequence"/>
</dbReference>
<dbReference type="Pfam" id="PF18069">
    <property type="entry name" value="DR2241"/>
    <property type="match status" value="1"/>
</dbReference>
<dbReference type="Pfam" id="PF01903">
    <property type="entry name" value="CbiX"/>
    <property type="match status" value="1"/>
</dbReference>
<reference evidence="6" key="1">
    <citation type="journal article" date="2019" name="Int. J. Syst. Evol. Microbiol.">
        <title>The Global Catalogue of Microorganisms (GCM) 10K type strain sequencing project: providing services to taxonomists for standard genome sequencing and annotation.</title>
        <authorList>
            <consortium name="The Broad Institute Genomics Platform"/>
            <consortium name="The Broad Institute Genome Sequencing Center for Infectious Disease"/>
            <person name="Wu L."/>
            <person name="Ma J."/>
        </authorList>
    </citation>
    <scope>NUCLEOTIDE SEQUENCE [LARGE SCALE GENOMIC DNA]</scope>
    <source>
        <strain evidence="6">KCTC 33842</strain>
    </source>
</reference>
<accession>A0ABW5NZ31</accession>
<feature type="domain" description="DR2241 4Fe-4S iron-sulfur cluster binding" evidence="3">
    <location>
        <begin position="360"/>
        <end position="437"/>
    </location>
</feature>
<evidence type="ECO:0000259" key="4">
    <source>
        <dbReference type="Pfam" id="PF18069"/>
    </source>
</evidence>
<dbReference type="Gene3D" id="3.30.70.2320">
    <property type="match status" value="1"/>
</dbReference>
<evidence type="ECO:0000259" key="3">
    <source>
        <dbReference type="Pfam" id="PF18009"/>
    </source>
</evidence>
<dbReference type="SUPFAM" id="SSF53800">
    <property type="entry name" value="Chelatase"/>
    <property type="match status" value="1"/>
</dbReference>
<evidence type="ECO:0000313" key="5">
    <source>
        <dbReference type="EMBL" id="MFD2608033.1"/>
    </source>
</evidence>
<dbReference type="Gene3D" id="3.40.50.1400">
    <property type="match status" value="2"/>
</dbReference>
<comment type="caution">
    <text evidence="5">The sequence shown here is derived from an EMBL/GenBank/DDBJ whole genome shotgun (WGS) entry which is preliminary data.</text>
</comment>
<name>A0ABW5NZ31_9DEIO</name>
<keyword evidence="1" id="KW-0479">Metal-binding</keyword>
<dbReference type="InterPro" id="IPR041346">
    <property type="entry name" value="DR2241_Fer4"/>
</dbReference>
<protein>
    <submittedName>
        <fullName evidence="5">DR2241 family protein</fullName>
    </submittedName>
</protein>
<dbReference type="EMBL" id="JBHUMK010000007">
    <property type="protein sequence ID" value="MFD2608033.1"/>
    <property type="molecule type" value="Genomic_DNA"/>
</dbReference>
<gene>
    <name evidence="5" type="ORF">ACFSR9_01075</name>
</gene>
<keyword evidence="6" id="KW-1185">Reference proteome</keyword>
<keyword evidence="2" id="KW-0456">Lyase</keyword>
<dbReference type="Pfam" id="PF18009">
    <property type="entry name" value="Fer4_23"/>
    <property type="match status" value="1"/>
</dbReference>
<dbReference type="InterPro" id="IPR041181">
    <property type="entry name" value="DR2241_middle"/>
</dbReference>
<sequence length="456" mass="49734">MRTLVLVGHGSHTSGDFAGPTYRFAEALRERGAFGEVVEAFWKEDPALRRVLRTTASTHVTVIPLFASEGYLTETVIPRELGLGHQGPVPDHGVARVLGGRTVRYTRPYGVHPAMTDVILARAAEVLPQTEWASAALVVLGSGGAAPHSGDRVTEAHAARLRERGLFQEVHALSADALSTDEWPQVVQARKVVLVPFSGQAVPLPASPESARQVYRAEPAGTHPGVVDVLLRLAGEAADTEQTGGDLDRAHQAAWAAALELTRQPARIGEVLVTPQGRLLELRHALDEGLPGTELQTLVTPEGLRDHLRVDQRGQHRPVRTYRTLRRGWRGVIHESEWRRVLHDLYPAVTEEAYAHGCYTLRPTPWPTTARRQTGRDARVQRATPDLVERVSREVCAPCMKTRLWAGEKLPLTFLDGVPGAMPCAEACTVLIARVREELPSPGGAAEETGATVQDR</sequence>